<reference evidence="1 2" key="1">
    <citation type="journal article" date="2018" name="Biotechnol. Adv.">
        <title>Improved genomic resources and new bioinformatic workflow for the carcinogenic parasite Clonorchis sinensis: Biotechnological implications.</title>
        <authorList>
            <person name="Wang D."/>
            <person name="Korhonen P.K."/>
            <person name="Gasser R.B."/>
            <person name="Young N.D."/>
        </authorList>
    </citation>
    <scope>NUCLEOTIDE SEQUENCE [LARGE SCALE GENOMIC DNA]</scope>
    <source>
        <strain evidence="1">Cs-k2</strain>
    </source>
</reference>
<sequence>MATVPDSRPFSSFCSYSLFPHYCESGQDLVVIFDVLGELLVVPVKPFKSVPNFEEITILNDCASHFKVVLQKIYEVEANKFRSIPWIAPRSWLFEVTVSILWG</sequence>
<gene>
    <name evidence="1" type="ORF">CSKR_201038</name>
</gene>
<organism evidence="1 2">
    <name type="scientific">Clonorchis sinensis</name>
    <name type="common">Chinese liver fluke</name>
    <dbReference type="NCBI Taxonomy" id="79923"/>
    <lineage>
        <taxon>Eukaryota</taxon>
        <taxon>Metazoa</taxon>
        <taxon>Spiralia</taxon>
        <taxon>Lophotrochozoa</taxon>
        <taxon>Platyhelminthes</taxon>
        <taxon>Trematoda</taxon>
        <taxon>Digenea</taxon>
        <taxon>Opisthorchiida</taxon>
        <taxon>Opisthorchiata</taxon>
        <taxon>Opisthorchiidae</taxon>
        <taxon>Clonorchis</taxon>
    </lineage>
</organism>
<protein>
    <submittedName>
        <fullName evidence="1">Uncharacterized protein</fullName>
    </submittedName>
</protein>
<reference evidence="1 2" key="2">
    <citation type="journal article" date="2021" name="Genomics">
        <title>High-quality reference genome for Clonorchis sinensis.</title>
        <authorList>
            <person name="Young N.D."/>
            <person name="Stroehlein A.J."/>
            <person name="Kinkar L."/>
            <person name="Wang T."/>
            <person name="Sohn W.M."/>
            <person name="Chang B.C.H."/>
            <person name="Kaur P."/>
            <person name="Weisz D."/>
            <person name="Dudchenko O."/>
            <person name="Aiden E.L."/>
            <person name="Korhonen P.K."/>
            <person name="Gasser R.B."/>
        </authorList>
    </citation>
    <scope>NUCLEOTIDE SEQUENCE [LARGE SCALE GENOMIC DNA]</scope>
    <source>
        <strain evidence="1">Cs-k2</strain>
    </source>
</reference>
<dbReference type="Proteomes" id="UP000286415">
    <property type="component" value="Unassembled WGS sequence"/>
</dbReference>
<evidence type="ECO:0000313" key="1">
    <source>
        <dbReference type="EMBL" id="KAG5449755.1"/>
    </source>
</evidence>
<proteinExistence type="predicted"/>
<evidence type="ECO:0000313" key="2">
    <source>
        <dbReference type="Proteomes" id="UP000286415"/>
    </source>
</evidence>
<keyword evidence="2" id="KW-1185">Reference proteome</keyword>
<name>A0A8T1MLP3_CLOSI</name>
<dbReference type="EMBL" id="NIRI02000042">
    <property type="protein sequence ID" value="KAG5449755.1"/>
    <property type="molecule type" value="Genomic_DNA"/>
</dbReference>
<dbReference type="AlphaFoldDB" id="A0A8T1MLP3"/>
<accession>A0A8T1MLP3</accession>
<comment type="caution">
    <text evidence="1">The sequence shown here is derived from an EMBL/GenBank/DDBJ whole genome shotgun (WGS) entry which is preliminary data.</text>
</comment>